<evidence type="ECO:0000313" key="1">
    <source>
        <dbReference type="EMBL" id="POS78618.1"/>
    </source>
</evidence>
<proteinExistence type="predicted"/>
<dbReference type="AlphaFoldDB" id="A0A2P5I7Y7"/>
<dbReference type="EMBL" id="MAVT02000173">
    <property type="protein sequence ID" value="POS78618.1"/>
    <property type="molecule type" value="Genomic_DNA"/>
</dbReference>
<evidence type="ECO:0000313" key="2">
    <source>
        <dbReference type="Proteomes" id="UP000094444"/>
    </source>
</evidence>
<dbReference type="PANTHER" id="PTHR45737:SF6">
    <property type="entry name" value="VON WILLEBRAND FACTOR A DOMAIN-CONTAINING PROTEIN 5A"/>
    <property type="match status" value="1"/>
</dbReference>
<dbReference type="InParanoid" id="A0A2P5I7Y7"/>
<protein>
    <submittedName>
        <fullName evidence="1">Uncharacterized protein</fullName>
    </submittedName>
</protein>
<reference evidence="1" key="1">
    <citation type="submission" date="2017-09" db="EMBL/GenBank/DDBJ databases">
        <title>Polyketide synthases of a Diaporthe helianthi virulent isolate.</title>
        <authorList>
            <person name="Baroncelli R."/>
        </authorList>
    </citation>
    <scope>NUCLEOTIDE SEQUENCE [LARGE SCALE GENOMIC DNA]</scope>
    <source>
        <strain evidence="1">7/96</strain>
    </source>
</reference>
<gene>
    <name evidence="1" type="ORF">DHEL01_v202994</name>
</gene>
<comment type="caution">
    <text evidence="1">The sequence shown here is derived from an EMBL/GenBank/DDBJ whole genome shotgun (WGS) entry which is preliminary data.</text>
</comment>
<dbReference type="Proteomes" id="UP000094444">
    <property type="component" value="Unassembled WGS sequence"/>
</dbReference>
<keyword evidence="2" id="KW-1185">Reference proteome</keyword>
<sequence>MSGGGFGEVATVDAMGKWKEAVIRILKSAIMPNSWSYSISIGDGRDEKRLDSVYFLLDKSSEKLPEQVAITASSQYGGTKTATLKATRATLNTTIHHLAARAAVRDLESQDVPDSLSSDIIRKNAEHLRQTYSISSKWASFVAVSHLQKEASTSEYVEVSLYKAPRAEIDLSETSYRGNQSQTFAHAPPWTKLA</sequence>
<organism evidence="1 2">
    <name type="scientific">Diaporthe helianthi</name>
    <dbReference type="NCBI Taxonomy" id="158607"/>
    <lineage>
        <taxon>Eukaryota</taxon>
        <taxon>Fungi</taxon>
        <taxon>Dikarya</taxon>
        <taxon>Ascomycota</taxon>
        <taxon>Pezizomycotina</taxon>
        <taxon>Sordariomycetes</taxon>
        <taxon>Sordariomycetidae</taxon>
        <taxon>Diaporthales</taxon>
        <taxon>Diaporthaceae</taxon>
        <taxon>Diaporthe</taxon>
    </lineage>
</organism>
<dbReference type="OrthoDB" id="1729737at2759"/>
<dbReference type="PANTHER" id="PTHR45737">
    <property type="entry name" value="VON WILLEBRAND FACTOR A DOMAIN-CONTAINING PROTEIN 5A"/>
    <property type="match status" value="1"/>
</dbReference>
<accession>A0A2P5I7Y7</accession>
<name>A0A2P5I7Y7_DIAHE</name>
<dbReference type="STRING" id="158607.A0A2P5I7Y7"/>